<evidence type="ECO:0000256" key="2">
    <source>
        <dbReference type="SAM" id="MobiDB-lite"/>
    </source>
</evidence>
<feature type="region of interest" description="Disordered" evidence="2">
    <location>
        <begin position="83"/>
        <end position="121"/>
    </location>
</feature>
<dbReference type="GO" id="GO:0032040">
    <property type="term" value="C:small-subunit processome"/>
    <property type="evidence" value="ECO:0007669"/>
    <property type="project" value="TreeGrafter"/>
</dbReference>
<dbReference type="Proteomes" id="UP000834106">
    <property type="component" value="Chromosome 20"/>
</dbReference>
<dbReference type="PANTHER" id="PTHR23271:SF1">
    <property type="entry name" value="U3 SMALL NUCLEOLAR RNA-ASSOCIATED PROTEIN 6 HOMOLOG"/>
    <property type="match status" value="1"/>
</dbReference>
<dbReference type="EMBL" id="OU503055">
    <property type="protein sequence ID" value="CAI9783923.1"/>
    <property type="molecule type" value="Genomic_DNA"/>
</dbReference>
<dbReference type="SMART" id="SM00386">
    <property type="entry name" value="HAT"/>
    <property type="match status" value="1"/>
</dbReference>
<dbReference type="AlphaFoldDB" id="A0AAD2A962"/>
<dbReference type="GO" id="GO:0034388">
    <property type="term" value="C:Pwp2p-containing subcomplex of 90S preribosome"/>
    <property type="evidence" value="ECO:0007669"/>
    <property type="project" value="TreeGrafter"/>
</dbReference>
<dbReference type="SUPFAM" id="SSF48452">
    <property type="entry name" value="TPR-like"/>
    <property type="match status" value="1"/>
</dbReference>
<name>A0AAD2A962_9LAMI</name>
<protein>
    <submittedName>
        <fullName evidence="3">Uncharacterized protein</fullName>
    </submittedName>
</protein>
<evidence type="ECO:0000256" key="1">
    <source>
        <dbReference type="ARBA" id="ARBA00010734"/>
    </source>
</evidence>
<evidence type="ECO:0000313" key="3">
    <source>
        <dbReference type="EMBL" id="CAI9783923.1"/>
    </source>
</evidence>
<organism evidence="3 4">
    <name type="scientific">Fraxinus pennsylvanica</name>
    <dbReference type="NCBI Taxonomy" id="56036"/>
    <lineage>
        <taxon>Eukaryota</taxon>
        <taxon>Viridiplantae</taxon>
        <taxon>Streptophyta</taxon>
        <taxon>Embryophyta</taxon>
        <taxon>Tracheophyta</taxon>
        <taxon>Spermatophyta</taxon>
        <taxon>Magnoliopsida</taxon>
        <taxon>eudicotyledons</taxon>
        <taxon>Gunneridae</taxon>
        <taxon>Pentapetalae</taxon>
        <taxon>asterids</taxon>
        <taxon>lamiids</taxon>
        <taxon>Lamiales</taxon>
        <taxon>Oleaceae</taxon>
        <taxon>Oleeae</taxon>
        <taxon>Fraxinus</taxon>
    </lineage>
</organism>
<dbReference type="InterPro" id="IPR011990">
    <property type="entry name" value="TPR-like_helical_dom_sf"/>
</dbReference>
<dbReference type="InterPro" id="IPR013949">
    <property type="entry name" value="Utp6"/>
</dbReference>
<comment type="similarity">
    <text evidence="1">Belongs to the UTP6 family.</text>
</comment>
<accession>A0AAD2A962</accession>
<keyword evidence="4" id="KW-1185">Reference proteome</keyword>
<dbReference type="PANTHER" id="PTHR23271">
    <property type="entry name" value="HEPATOCELLULAR CARCINOMA-ASSOCIATED ANTIGEN 66"/>
    <property type="match status" value="1"/>
</dbReference>
<evidence type="ECO:0000313" key="4">
    <source>
        <dbReference type="Proteomes" id="UP000834106"/>
    </source>
</evidence>
<dbReference type="GO" id="GO:0000462">
    <property type="term" value="P:maturation of SSU-rRNA from tricistronic rRNA transcript (SSU-rRNA, 5.8S rRNA, LSU-rRNA)"/>
    <property type="evidence" value="ECO:0007669"/>
    <property type="project" value="InterPro"/>
</dbReference>
<proteinExistence type="inferred from homology"/>
<sequence>MSALAQVIRFHPKLPRVWIHAAAWEFDHNLNVTAARALMQSGLRACPTSEDLWVEYLRMELTYLNKLKARKVVLRGDSTILAQDRQKPHKQNTINTSALVTDKQPPFKMEYNQGKMSKSRHSDKILKSIENTRFQFDESFQSDESPTQSARR</sequence>
<gene>
    <name evidence="3" type="ORF">FPE_LOCUS31353</name>
</gene>
<dbReference type="InterPro" id="IPR003107">
    <property type="entry name" value="HAT"/>
</dbReference>
<dbReference type="Gene3D" id="1.25.40.10">
    <property type="entry name" value="Tetratricopeptide repeat domain"/>
    <property type="match status" value="1"/>
</dbReference>
<dbReference type="GO" id="GO:0030515">
    <property type="term" value="F:snoRNA binding"/>
    <property type="evidence" value="ECO:0007669"/>
    <property type="project" value="InterPro"/>
</dbReference>
<reference evidence="3" key="1">
    <citation type="submission" date="2023-05" db="EMBL/GenBank/DDBJ databases">
        <authorList>
            <person name="Huff M."/>
        </authorList>
    </citation>
    <scope>NUCLEOTIDE SEQUENCE</scope>
</reference>